<evidence type="ECO:0000256" key="4">
    <source>
        <dbReference type="ARBA" id="ARBA00034252"/>
    </source>
</evidence>
<dbReference type="EMBL" id="DUZY01000001">
    <property type="protein sequence ID" value="DAD24266.1"/>
    <property type="molecule type" value="Genomic_DNA"/>
</dbReference>
<dbReference type="InterPro" id="IPR042099">
    <property type="entry name" value="ANL_N_sf"/>
</dbReference>
<evidence type="ECO:0000256" key="3">
    <source>
        <dbReference type="ARBA" id="ARBA00022598"/>
    </source>
</evidence>
<comment type="catalytic activity">
    <reaction evidence="4">
        <text>(E)-4-coumarate + ATP + CoA = (E)-4-coumaroyl-CoA + AMP + diphosphate</text>
        <dbReference type="Rhea" id="RHEA:19641"/>
        <dbReference type="ChEBI" id="CHEBI:12876"/>
        <dbReference type="ChEBI" id="CHEBI:30616"/>
        <dbReference type="ChEBI" id="CHEBI:33019"/>
        <dbReference type="ChEBI" id="CHEBI:57287"/>
        <dbReference type="ChEBI" id="CHEBI:85008"/>
        <dbReference type="ChEBI" id="CHEBI:456215"/>
        <dbReference type="EC" id="6.2.1.12"/>
    </reaction>
    <physiologicalReaction direction="left-to-right" evidence="4">
        <dbReference type="Rhea" id="RHEA:19642"/>
    </physiologicalReaction>
</comment>
<keyword evidence="7" id="KW-1185">Reference proteome</keyword>
<dbReference type="EC" id="6.2.1.12" evidence="2"/>
<reference evidence="6 7" key="1">
    <citation type="journal article" date="2020" name="Mol. Biol. Evol.">
        <title>Distinct Expression and Methylation Patterns for Genes with Different Fates following a Single Whole-Genome Duplication in Flowering Plants.</title>
        <authorList>
            <person name="Shi T."/>
            <person name="Rahmani R.S."/>
            <person name="Gugger P.F."/>
            <person name="Wang M."/>
            <person name="Li H."/>
            <person name="Zhang Y."/>
            <person name="Li Z."/>
            <person name="Wang Q."/>
            <person name="Van de Peer Y."/>
            <person name="Marchal K."/>
            <person name="Chen J."/>
        </authorList>
    </citation>
    <scope>NUCLEOTIDE SEQUENCE [LARGE SCALE GENOMIC DNA]</scope>
    <source>
        <tissue evidence="6">Leaf</tissue>
    </source>
</reference>
<comment type="similarity">
    <text evidence="1">Belongs to the ATP-dependent AMP-binding enzyme family.</text>
</comment>
<evidence type="ECO:0000256" key="2">
    <source>
        <dbReference type="ARBA" id="ARBA00012959"/>
    </source>
</evidence>
<gene>
    <name evidence="6" type="ORF">HUJ06_025729</name>
</gene>
<dbReference type="GO" id="GO:0016207">
    <property type="term" value="F:4-coumarate-CoA ligase activity"/>
    <property type="evidence" value="ECO:0007669"/>
    <property type="project" value="UniProtKB-EC"/>
</dbReference>
<organism evidence="6 7">
    <name type="scientific">Nelumbo nucifera</name>
    <name type="common">Sacred lotus</name>
    <dbReference type="NCBI Taxonomy" id="4432"/>
    <lineage>
        <taxon>Eukaryota</taxon>
        <taxon>Viridiplantae</taxon>
        <taxon>Streptophyta</taxon>
        <taxon>Embryophyta</taxon>
        <taxon>Tracheophyta</taxon>
        <taxon>Spermatophyta</taxon>
        <taxon>Magnoliopsida</taxon>
        <taxon>Proteales</taxon>
        <taxon>Nelumbonaceae</taxon>
        <taxon>Nelumbo</taxon>
    </lineage>
</organism>
<keyword evidence="3" id="KW-0436">Ligase</keyword>
<dbReference type="Pfam" id="PF00501">
    <property type="entry name" value="AMP-binding"/>
    <property type="match status" value="1"/>
</dbReference>
<dbReference type="InterPro" id="IPR000873">
    <property type="entry name" value="AMP-dep_synth/lig_dom"/>
</dbReference>
<sequence>MSSFFFSQSDVNNPRIPTNLKPELSLSLSFFVKLVSITTLADPVEIATKQKEFIYRLKLPDIYILNHLPLHSYFFKNISQFGSQPCLINSVTGETYTYTEVELMSKKVAAGLDKLGIQQGQVIILLLPNSPEFVFTFLDASYHDATNTTTNPFYTLVDIAKQAKASNARLIITQACHVEKLREFSKENDVKIMTTDSPSNGCLHFFELTHFDESEMPMVKIHPDDVVILPYSSRITGLLKGVMLTQRGVITSVAQ</sequence>
<feature type="domain" description="AMP-dependent synthetase/ligase" evidence="5">
    <location>
        <begin position="75"/>
        <end position="255"/>
    </location>
</feature>
<dbReference type="Gene3D" id="3.40.50.12780">
    <property type="entry name" value="N-terminal domain of ligase-like"/>
    <property type="match status" value="1"/>
</dbReference>
<name>A0A822XZ48_NELNU</name>
<accession>A0A822XZ48</accession>
<dbReference type="PANTHER" id="PTHR24096:SF149">
    <property type="entry name" value="AMP-BINDING DOMAIN-CONTAINING PROTEIN-RELATED"/>
    <property type="match status" value="1"/>
</dbReference>
<evidence type="ECO:0000313" key="7">
    <source>
        <dbReference type="Proteomes" id="UP000607653"/>
    </source>
</evidence>
<dbReference type="AlphaFoldDB" id="A0A822XZ48"/>
<comment type="caution">
    <text evidence="6">The sequence shown here is derived from an EMBL/GenBank/DDBJ whole genome shotgun (WGS) entry which is preliminary data.</text>
</comment>
<dbReference type="Proteomes" id="UP000607653">
    <property type="component" value="Unassembled WGS sequence"/>
</dbReference>
<protein>
    <recommendedName>
        <fullName evidence="2">4-coumarate--CoA ligase</fullName>
        <ecNumber evidence="2">6.2.1.12</ecNumber>
    </recommendedName>
</protein>
<dbReference type="PANTHER" id="PTHR24096">
    <property type="entry name" value="LONG-CHAIN-FATTY-ACID--COA LIGASE"/>
    <property type="match status" value="1"/>
</dbReference>
<evidence type="ECO:0000259" key="5">
    <source>
        <dbReference type="Pfam" id="PF00501"/>
    </source>
</evidence>
<evidence type="ECO:0000256" key="1">
    <source>
        <dbReference type="ARBA" id="ARBA00006432"/>
    </source>
</evidence>
<proteinExistence type="inferred from homology"/>
<evidence type="ECO:0000313" key="6">
    <source>
        <dbReference type="EMBL" id="DAD24266.1"/>
    </source>
</evidence>
<dbReference type="SUPFAM" id="SSF56801">
    <property type="entry name" value="Acetyl-CoA synthetase-like"/>
    <property type="match status" value="1"/>
</dbReference>